<name>A0A212U5J2_9MICO</name>
<dbReference type="OrthoDB" id="5149274at2"/>
<dbReference type="AlphaFoldDB" id="A0A212U5J2"/>
<keyword evidence="1" id="KW-0812">Transmembrane</keyword>
<keyword evidence="1" id="KW-0472">Membrane</keyword>
<feature type="transmembrane region" description="Helical" evidence="1">
    <location>
        <begin position="38"/>
        <end position="55"/>
    </location>
</feature>
<evidence type="ECO:0000313" key="2">
    <source>
        <dbReference type="EMBL" id="SNC73466.1"/>
    </source>
</evidence>
<reference evidence="2 3" key="1">
    <citation type="submission" date="2017-06" db="EMBL/GenBank/DDBJ databases">
        <authorList>
            <person name="Kim H.J."/>
            <person name="Triplett B.A."/>
        </authorList>
    </citation>
    <scope>NUCLEOTIDE SEQUENCE [LARGE SCALE GENOMIC DNA]</scope>
    <source>
        <strain evidence="2 3">DSM 22179</strain>
    </source>
</reference>
<evidence type="ECO:0000313" key="3">
    <source>
        <dbReference type="Proteomes" id="UP000198122"/>
    </source>
</evidence>
<sequence length="61" mass="6559">MQNVLSFILSIVLAVLVFAGLRYAFIELLGMGSGTARWVSLVVGIIILIPVQRAVRSALSD</sequence>
<accession>A0A212U5J2</accession>
<keyword evidence="3" id="KW-1185">Reference proteome</keyword>
<keyword evidence="1" id="KW-1133">Transmembrane helix</keyword>
<dbReference type="RefSeq" id="WP_088818961.1">
    <property type="nucleotide sequence ID" value="NZ_FYEZ01000003.1"/>
</dbReference>
<evidence type="ECO:0000256" key="1">
    <source>
        <dbReference type="SAM" id="Phobius"/>
    </source>
</evidence>
<dbReference type="Proteomes" id="UP000198122">
    <property type="component" value="Unassembled WGS sequence"/>
</dbReference>
<organism evidence="2 3">
    <name type="scientific">Kytococcus aerolatus</name>
    <dbReference type="NCBI Taxonomy" id="592308"/>
    <lineage>
        <taxon>Bacteria</taxon>
        <taxon>Bacillati</taxon>
        <taxon>Actinomycetota</taxon>
        <taxon>Actinomycetes</taxon>
        <taxon>Micrococcales</taxon>
        <taxon>Kytococcaceae</taxon>
        <taxon>Kytococcus</taxon>
    </lineage>
</organism>
<dbReference type="EMBL" id="FYEZ01000003">
    <property type="protein sequence ID" value="SNC73466.1"/>
    <property type="molecule type" value="Genomic_DNA"/>
</dbReference>
<gene>
    <name evidence="2" type="ORF">SAMN05445756_1979</name>
</gene>
<protein>
    <submittedName>
        <fullName evidence="2">Uncharacterized protein</fullName>
    </submittedName>
</protein>
<proteinExistence type="predicted"/>
<feature type="transmembrane region" description="Helical" evidence="1">
    <location>
        <begin position="7"/>
        <end position="26"/>
    </location>
</feature>